<evidence type="ECO:0000313" key="2">
    <source>
        <dbReference type="Proteomes" id="UP001159363"/>
    </source>
</evidence>
<reference evidence="1 2" key="1">
    <citation type="submission" date="2023-02" db="EMBL/GenBank/DDBJ databases">
        <title>LHISI_Scaffold_Assembly.</title>
        <authorList>
            <person name="Stuart O.P."/>
            <person name="Cleave R."/>
            <person name="Magrath M.J.L."/>
            <person name="Mikheyev A.S."/>
        </authorList>
    </citation>
    <scope>NUCLEOTIDE SEQUENCE [LARGE SCALE GENOMIC DNA]</scope>
    <source>
        <strain evidence="1">Daus_M_001</strain>
        <tissue evidence="1">Leg muscle</tissue>
    </source>
</reference>
<protein>
    <recommendedName>
        <fullName evidence="3">C2H2-type domain-containing protein</fullName>
    </recommendedName>
</protein>
<evidence type="ECO:0000313" key="1">
    <source>
        <dbReference type="EMBL" id="KAJ8879319.1"/>
    </source>
</evidence>
<comment type="caution">
    <text evidence="1">The sequence shown here is derived from an EMBL/GenBank/DDBJ whole genome shotgun (WGS) entry which is preliminary data.</text>
</comment>
<keyword evidence="2" id="KW-1185">Reference proteome</keyword>
<gene>
    <name evidence="1" type="ORF">PR048_019927</name>
</gene>
<sequence length="410" mass="46612">MMPGRPKDISTTTTRGVLGRGVKTHPRTVTWKNEDSQAKVNMQHSRNENNILKLQRRVHSLGRGSQRTKGAAELYRLPGGSACRINMLEVVYLRLWWRVCKRGAYAGTPRSLFSQLGPPATEISGPETPCSVYSPAGKARTALPKGAHKIFKTLRRYWSTAEARTYIEFTDYFRNDATRLCVCTYARAQLIGRTKPPCLVEAGLCHPHKGDNLRQGGLATLLQQVSSLEPYGRKMPTMCLVCRLLGKVFTALRNLRRHEITTCGMKTSRMSFQCDFRHMQFSRSDALKRHSETCSTGSPQLKSAPLAPQHCSGNKCIINQIVTLSIHIFSTNREMEAYFRIQLGVSSWDHWFAARHTFCLACWKNRTAFSSRTCTFTPNRSSNRNTGDWYKNCRPWKSWVFFPHEAITKP</sequence>
<name>A0ABQ9H4U6_9NEOP</name>
<dbReference type="EMBL" id="JARBHB010000007">
    <property type="protein sequence ID" value="KAJ8879319.1"/>
    <property type="molecule type" value="Genomic_DNA"/>
</dbReference>
<accession>A0ABQ9H4U6</accession>
<organism evidence="1 2">
    <name type="scientific">Dryococelus australis</name>
    <dbReference type="NCBI Taxonomy" id="614101"/>
    <lineage>
        <taxon>Eukaryota</taxon>
        <taxon>Metazoa</taxon>
        <taxon>Ecdysozoa</taxon>
        <taxon>Arthropoda</taxon>
        <taxon>Hexapoda</taxon>
        <taxon>Insecta</taxon>
        <taxon>Pterygota</taxon>
        <taxon>Neoptera</taxon>
        <taxon>Polyneoptera</taxon>
        <taxon>Phasmatodea</taxon>
        <taxon>Verophasmatodea</taxon>
        <taxon>Anareolatae</taxon>
        <taxon>Phasmatidae</taxon>
        <taxon>Eurycanthinae</taxon>
        <taxon>Dryococelus</taxon>
    </lineage>
</organism>
<dbReference type="Proteomes" id="UP001159363">
    <property type="component" value="Chromosome 6"/>
</dbReference>
<proteinExistence type="predicted"/>
<dbReference type="Gene3D" id="3.30.160.60">
    <property type="entry name" value="Classic Zinc Finger"/>
    <property type="match status" value="1"/>
</dbReference>
<evidence type="ECO:0008006" key="3">
    <source>
        <dbReference type="Google" id="ProtNLM"/>
    </source>
</evidence>